<dbReference type="GO" id="GO:1904430">
    <property type="term" value="P:negative regulation of t-circle formation"/>
    <property type="evidence" value="ECO:0007669"/>
    <property type="project" value="TreeGrafter"/>
</dbReference>
<protein>
    <recommendedName>
        <fullName evidence="15">Helicase ATP-binding domain-containing protein</fullName>
    </recommendedName>
</protein>
<dbReference type="Gene3D" id="3.40.50.300">
    <property type="entry name" value="P-loop containing nucleotide triphosphate hydrolases"/>
    <property type="match status" value="2"/>
</dbReference>
<dbReference type="PANTHER" id="PTHR11472">
    <property type="entry name" value="DNA REPAIR DEAD HELICASE RAD3/XP-D SUBFAMILY MEMBER"/>
    <property type="match status" value="1"/>
</dbReference>
<dbReference type="InterPro" id="IPR006555">
    <property type="entry name" value="ATP-dep_Helicase_C"/>
</dbReference>
<dbReference type="GO" id="GO:0005634">
    <property type="term" value="C:nucleus"/>
    <property type="evidence" value="ECO:0007669"/>
    <property type="project" value="UniProtKB-SubCell"/>
</dbReference>
<dbReference type="GO" id="GO:0003678">
    <property type="term" value="F:DNA helicase activity"/>
    <property type="evidence" value="ECO:0007669"/>
    <property type="project" value="InterPro"/>
</dbReference>
<feature type="domain" description="Helicase ATP-binding" evidence="15">
    <location>
        <begin position="7"/>
        <end position="311"/>
    </location>
</feature>
<reference evidence="17" key="1">
    <citation type="submission" date="2024-02" db="UniProtKB">
        <authorList>
            <consortium name="WormBaseParasite"/>
        </authorList>
    </citation>
    <scope>IDENTIFICATION</scope>
</reference>
<dbReference type="GO" id="GO:0070182">
    <property type="term" value="F:DNA polymerase binding"/>
    <property type="evidence" value="ECO:0007669"/>
    <property type="project" value="TreeGrafter"/>
</dbReference>
<evidence type="ECO:0000256" key="3">
    <source>
        <dbReference type="ARBA" id="ARBA00022723"/>
    </source>
</evidence>
<keyword evidence="5" id="KW-0227">DNA damage</keyword>
<keyword evidence="10" id="KW-0411">Iron-sulfur</keyword>
<dbReference type="InterPro" id="IPR057498">
    <property type="entry name" value="Rtel1_ARCH"/>
</dbReference>
<evidence type="ECO:0000256" key="6">
    <source>
        <dbReference type="ARBA" id="ARBA00022801"/>
    </source>
</evidence>
<evidence type="ECO:0000313" key="16">
    <source>
        <dbReference type="Proteomes" id="UP000035681"/>
    </source>
</evidence>
<dbReference type="SUPFAM" id="SSF52540">
    <property type="entry name" value="P-loop containing nucleoside triphosphate hydrolases"/>
    <property type="match status" value="2"/>
</dbReference>
<dbReference type="SMART" id="SM00491">
    <property type="entry name" value="HELICc2"/>
    <property type="match status" value="1"/>
</dbReference>
<dbReference type="CDD" id="cd18788">
    <property type="entry name" value="SF2_C_XPD"/>
    <property type="match status" value="1"/>
</dbReference>
<evidence type="ECO:0000256" key="5">
    <source>
        <dbReference type="ARBA" id="ARBA00022763"/>
    </source>
</evidence>
<evidence type="ECO:0000256" key="11">
    <source>
        <dbReference type="ARBA" id="ARBA00023125"/>
    </source>
</evidence>
<dbReference type="SMART" id="SM00488">
    <property type="entry name" value="DEXDc2"/>
    <property type="match status" value="1"/>
</dbReference>
<evidence type="ECO:0000256" key="1">
    <source>
        <dbReference type="ARBA" id="ARBA00004123"/>
    </source>
</evidence>
<dbReference type="WBParaSite" id="TCONS_00004832.p1">
    <property type="protein sequence ID" value="TCONS_00004832.p1"/>
    <property type="gene ID" value="XLOC_002916"/>
</dbReference>
<evidence type="ECO:0000256" key="2">
    <source>
        <dbReference type="ARBA" id="ARBA00022485"/>
    </source>
</evidence>
<keyword evidence="16" id="KW-1185">Reference proteome</keyword>
<dbReference type="InterPro" id="IPR013020">
    <property type="entry name" value="Rad3/Chl1-like"/>
</dbReference>
<keyword evidence="11" id="KW-0238">DNA-binding</keyword>
<dbReference type="Proteomes" id="UP000035681">
    <property type="component" value="Unplaced"/>
</dbReference>
<dbReference type="GO" id="GO:0010569">
    <property type="term" value="P:regulation of double-strand break repair via homologous recombination"/>
    <property type="evidence" value="ECO:0007669"/>
    <property type="project" value="TreeGrafter"/>
</dbReference>
<dbReference type="GO" id="GO:0046872">
    <property type="term" value="F:metal ion binding"/>
    <property type="evidence" value="ECO:0007669"/>
    <property type="project" value="UniProtKB-KW"/>
</dbReference>
<dbReference type="AlphaFoldDB" id="A0AAF5D0I9"/>
<keyword evidence="14" id="KW-0539">Nucleus</keyword>
<dbReference type="CDD" id="cd17970">
    <property type="entry name" value="DEAHc_FancJ"/>
    <property type="match status" value="1"/>
</dbReference>
<keyword evidence="7" id="KW-0347">Helicase</keyword>
<evidence type="ECO:0000259" key="15">
    <source>
        <dbReference type="PROSITE" id="PS51193"/>
    </source>
</evidence>
<organism evidence="16 17">
    <name type="scientific">Strongyloides stercoralis</name>
    <name type="common">Threadworm</name>
    <dbReference type="NCBI Taxonomy" id="6248"/>
    <lineage>
        <taxon>Eukaryota</taxon>
        <taxon>Metazoa</taxon>
        <taxon>Ecdysozoa</taxon>
        <taxon>Nematoda</taxon>
        <taxon>Chromadorea</taxon>
        <taxon>Rhabditida</taxon>
        <taxon>Tylenchina</taxon>
        <taxon>Panagrolaimomorpha</taxon>
        <taxon>Strongyloidoidea</taxon>
        <taxon>Strongyloididae</taxon>
        <taxon>Strongyloides</taxon>
    </lineage>
</organism>
<name>A0AAF5D0I9_STRER</name>
<dbReference type="FunFam" id="3.40.50.300:FF:001352">
    <property type="entry name" value="DNA repair helicase"/>
    <property type="match status" value="1"/>
</dbReference>
<keyword evidence="8" id="KW-0067">ATP-binding</keyword>
<evidence type="ECO:0000256" key="14">
    <source>
        <dbReference type="ARBA" id="ARBA00023242"/>
    </source>
</evidence>
<dbReference type="PANTHER" id="PTHR11472:SF34">
    <property type="entry name" value="REGULATOR OF TELOMERE ELONGATION HELICASE 1"/>
    <property type="match status" value="1"/>
</dbReference>
<keyword evidence="12" id="KW-0234">DNA repair</keyword>
<dbReference type="GO" id="GO:0005524">
    <property type="term" value="F:ATP binding"/>
    <property type="evidence" value="ECO:0007669"/>
    <property type="project" value="UniProtKB-KW"/>
</dbReference>
<dbReference type="Pfam" id="PF13307">
    <property type="entry name" value="Helicase_C_2"/>
    <property type="match status" value="1"/>
</dbReference>
<keyword evidence="13" id="KW-0413">Isomerase</keyword>
<dbReference type="PROSITE" id="PS51193">
    <property type="entry name" value="HELICASE_ATP_BIND_2"/>
    <property type="match status" value="1"/>
</dbReference>
<dbReference type="InterPro" id="IPR027417">
    <property type="entry name" value="P-loop_NTPase"/>
</dbReference>
<dbReference type="Pfam" id="PF06733">
    <property type="entry name" value="DEAD_2"/>
    <property type="match status" value="1"/>
</dbReference>
<dbReference type="InterPro" id="IPR014013">
    <property type="entry name" value="Helic_SF1/SF2_ATP-bd_DinG/Rad3"/>
</dbReference>
<dbReference type="NCBIfam" id="TIGR00604">
    <property type="entry name" value="rad3"/>
    <property type="match status" value="1"/>
</dbReference>
<evidence type="ECO:0000256" key="12">
    <source>
        <dbReference type="ARBA" id="ARBA00023204"/>
    </source>
</evidence>
<evidence type="ECO:0000313" key="17">
    <source>
        <dbReference type="WBParaSite" id="TCONS_00004832.p1"/>
    </source>
</evidence>
<proteinExistence type="predicted"/>
<dbReference type="GO" id="GO:0016818">
    <property type="term" value="F:hydrolase activity, acting on acid anhydrides, in phosphorus-containing anhydrides"/>
    <property type="evidence" value="ECO:0007669"/>
    <property type="project" value="InterPro"/>
</dbReference>
<evidence type="ECO:0000256" key="9">
    <source>
        <dbReference type="ARBA" id="ARBA00023004"/>
    </source>
</evidence>
<keyword evidence="4" id="KW-0547">Nucleotide-binding</keyword>
<evidence type="ECO:0000256" key="10">
    <source>
        <dbReference type="ARBA" id="ARBA00023014"/>
    </source>
</evidence>
<keyword evidence="3" id="KW-0479">Metal-binding</keyword>
<sequence>MPIFDVEDISVSFPYTPYPCQNAFIESVITALKNKQNAALESPTGTGKTLSLLCSTLAWLQAEKVKLAPEIVRQAAISTNKNNPNDNIINFPKIIYASRTHSQLTQVISELNKTSYKHTNTVLLASRDQLCINEHVQKIKNSHSKGMMCRSLVTARKCNYFTTLETEEDMLPMLYENDGDILDLDNLVKKAKKLKHCPFFKSKKDFSKADLILLPYNYILDPKLRAAQKIDLSGNVIIFDEAHNLESICEESSSINFTSTDISLCLKECKGVMELYLCIEETVRDEMDNTELGFGEVNLEKKFPFEKNDCAQLLLLLQNFEEVINKIDYSTATAIKDLNGYLFDGKFMIDLLQKGGIEKGGATSIPLLIDKMGQFVVKNQMMAKEFGLTSTEKLLEFANLISTVYADSYEMNETSTSTVTCHKVASSLFKLYITKSEKNTEFHYWCFSAGHAMRYLQSRGVHSIIVASGTLSPIHQYINSIGIDFPVTLENEHAADCSQIFSGAIKHSNNGEAILGTFKNRNNINYMHELGTIIYESSKIIPQGILVFFPSYTQMYSLIQSWKERKLKNGRSVWVELEKYKDLYVEPKDKSDVPLILGRFGHSIDEGKGAILFAVCRGKMSEGIDFKDSQSRGVIIIGIPFPPLKEPKIVLKKIYLGDNLKNNPLIIPPDEWYKLEGIRAVNQAIGRVIRHKDDFGAVLLLDQRFATMDKCHYPSWMRGSIKSYDNSISIKQPIVEEPICKTFSKPKLCCNLDDSHNEYIKVKKMRMDDSQNSDKNLGNFVNSLYENENKCTPEVRRRKITIKKKNDNVVKVEEKFQNKNKVTYCGANNLLETIPSVNKFKEALNNIDSSKRKTILEFLKEYKTSVSQSYLDLLNKVTSITLPNDSLIVIGMALYIKEEDKMNFLKECVKIGIIKNGTS</sequence>
<keyword evidence="2" id="KW-0004">4Fe-4S</keyword>
<dbReference type="InterPro" id="IPR045028">
    <property type="entry name" value="DinG/Rad3-like"/>
</dbReference>
<dbReference type="GO" id="GO:0045910">
    <property type="term" value="P:negative regulation of DNA recombination"/>
    <property type="evidence" value="ECO:0007669"/>
    <property type="project" value="TreeGrafter"/>
</dbReference>
<dbReference type="InterPro" id="IPR010614">
    <property type="entry name" value="RAD3-like_helicase_DEAD"/>
</dbReference>
<dbReference type="InterPro" id="IPR006554">
    <property type="entry name" value="Helicase-like_DEXD_c2"/>
</dbReference>
<accession>A0AAF5D0I9</accession>
<dbReference type="Pfam" id="PF23109">
    <property type="entry name" value="ARCH_RTEL1"/>
    <property type="match status" value="1"/>
</dbReference>
<keyword evidence="9" id="KW-0408">Iron</keyword>
<evidence type="ECO:0000256" key="7">
    <source>
        <dbReference type="ARBA" id="ARBA00022806"/>
    </source>
</evidence>
<comment type="subcellular location">
    <subcellularLocation>
        <location evidence="1">Nucleus</location>
    </subcellularLocation>
</comment>
<evidence type="ECO:0000256" key="8">
    <source>
        <dbReference type="ARBA" id="ARBA00022840"/>
    </source>
</evidence>
<evidence type="ECO:0000256" key="13">
    <source>
        <dbReference type="ARBA" id="ARBA00023235"/>
    </source>
</evidence>
<dbReference type="GO" id="GO:0051539">
    <property type="term" value="F:4 iron, 4 sulfur cluster binding"/>
    <property type="evidence" value="ECO:0007669"/>
    <property type="project" value="UniProtKB-KW"/>
</dbReference>
<evidence type="ECO:0000256" key="4">
    <source>
        <dbReference type="ARBA" id="ARBA00022741"/>
    </source>
</evidence>
<dbReference type="GO" id="GO:0006281">
    <property type="term" value="P:DNA repair"/>
    <property type="evidence" value="ECO:0007669"/>
    <property type="project" value="UniProtKB-KW"/>
</dbReference>
<dbReference type="GO" id="GO:0003677">
    <property type="term" value="F:DNA binding"/>
    <property type="evidence" value="ECO:0007669"/>
    <property type="project" value="UniProtKB-KW"/>
</dbReference>
<keyword evidence="6" id="KW-0378">Hydrolase</keyword>
<dbReference type="GO" id="GO:0090657">
    <property type="term" value="P:telomeric loop disassembly"/>
    <property type="evidence" value="ECO:0007669"/>
    <property type="project" value="TreeGrafter"/>
</dbReference>